<sequence length="379" mass="44569">MNYRKKQICMDSQNSSELTDIGDYMKVFACTAVMMQSVLAFVLKTEPSFADQNVIGFLYNLVKFTAPAFIFGILYTTTRQTNQNTIKNYPNYLKTQWSALFIPTIWWTLVYLLIFPQLQQHTTYYNIGSFTWQFINGNAAPHLWYNTMMLQFIIIMPLFWTLAHFVKNNPHRSIVIVVLTTIFYLWWLYFYNIKVFHGSQPQKWYLLDRSFLSFIIYGIFGVIAWMNRKKFGQMVKKSLLPLIGLFLGTTYWTNYELFSFGYPLKLTNAPYYKPSITFYSLTVIGLIAFLGIKQINQRSRTLPIFHFLAVYAYRAYLSNVFWLQVLWMLGGQFLAKINPISTIISCYLLTWVLSFTSAYVLHISWVKIKSYLSFSSITE</sequence>
<dbReference type="Pfam" id="PF01757">
    <property type="entry name" value="Acyl_transf_3"/>
    <property type="match status" value="1"/>
</dbReference>
<feature type="transmembrane region" description="Helical" evidence="7">
    <location>
        <begin position="339"/>
        <end position="361"/>
    </location>
</feature>
<dbReference type="PATRIC" id="fig|1423774.3.peg.1478"/>
<proteinExistence type="inferred from homology"/>
<evidence type="ECO:0000256" key="4">
    <source>
        <dbReference type="ARBA" id="ARBA00022692"/>
    </source>
</evidence>
<gene>
    <name evidence="9" type="ORF">FD31_GL001425</name>
</gene>
<keyword evidence="6 7" id="KW-0472">Membrane</keyword>
<name>A0A0R1WAL5_9LACO</name>
<organism evidence="9 10">
    <name type="scientific">Companilactobacillus nantensis DSM 16982</name>
    <dbReference type="NCBI Taxonomy" id="1423774"/>
    <lineage>
        <taxon>Bacteria</taxon>
        <taxon>Bacillati</taxon>
        <taxon>Bacillota</taxon>
        <taxon>Bacilli</taxon>
        <taxon>Lactobacillales</taxon>
        <taxon>Lactobacillaceae</taxon>
        <taxon>Companilactobacillus</taxon>
    </lineage>
</organism>
<accession>A0A0R1WAL5</accession>
<keyword evidence="3" id="KW-1003">Cell membrane</keyword>
<dbReference type="GO" id="GO:0016413">
    <property type="term" value="F:O-acetyltransferase activity"/>
    <property type="evidence" value="ECO:0007669"/>
    <property type="project" value="TreeGrafter"/>
</dbReference>
<comment type="subcellular location">
    <subcellularLocation>
        <location evidence="1">Cell membrane</location>
        <topology evidence="1">Multi-pass membrane protein</topology>
    </subcellularLocation>
</comment>
<feature type="transmembrane region" description="Helical" evidence="7">
    <location>
        <begin position="239"/>
        <end position="255"/>
    </location>
</feature>
<dbReference type="Proteomes" id="UP000051302">
    <property type="component" value="Unassembled WGS sequence"/>
</dbReference>
<dbReference type="STRING" id="1423774.FD31_GL001425"/>
<evidence type="ECO:0000256" key="7">
    <source>
        <dbReference type="SAM" id="Phobius"/>
    </source>
</evidence>
<dbReference type="InterPro" id="IPR002656">
    <property type="entry name" value="Acyl_transf_3_dom"/>
</dbReference>
<dbReference type="AlphaFoldDB" id="A0A0R1WAL5"/>
<keyword evidence="5 7" id="KW-1133">Transmembrane helix</keyword>
<evidence type="ECO:0000256" key="1">
    <source>
        <dbReference type="ARBA" id="ARBA00004651"/>
    </source>
</evidence>
<feature type="transmembrane region" description="Helical" evidence="7">
    <location>
        <begin position="97"/>
        <end position="115"/>
    </location>
</feature>
<evidence type="ECO:0000256" key="3">
    <source>
        <dbReference type="ARBA" id="ARBA00022475"/>
    </source>
</evidence>
<comment type="similarity">
    <text evidence="2">Belongs to the acyltransferase 3 family.</text>
</comment>
<dbReference type="GO" id="GO:0009246">
    <property type="term" value="P:enterobacterial common antigen biosynthetic process"/>
    <property type="evidence" value="ECO:0007669"/>
    <property type="project" value="TreeGrafter"/>
</dbReference>
<protein>
    <recommendedName>
        <fullName evidence="8">Acyltransferase 3 domain-containing protein</fullName>
    </recommendedName>
</protein>
<feature type="transmembrane region" description="Helical" evidence="7">
    <location>
        <begin position="275"/>
        <end position="292"/>
    </location>
</feature>
<evidence type="ECO:0000313" key="9">
    <source>
        <dbReference type="EMBL" id="KRM14992.1"/>
    </source>
</evidence>
<evidence type="ECO:0000313" key="10">
    <source>
        <dbReference type="Proteomes" id="UP000051302"/>
    </source>
</evidence>
<feature type="transmembrane region" description="Helical" evidence="7">
    <location>
        <begin position="143"/>
        <end position="162"/>
    </location>
</feature>
<evidence type="ECO:0000256" key="2">
    <source>
        <dbReference type="ARBA" id="ARBA00007400"/>
    </source>
</evidence>
<feature type="transmembrane region" description="Helical" evidence="7">
    <location>
        <begin position="21"/>
        <end position="43"/>
    </location>
</feature>
<feature type="transmembrane region" description="Helical" evidence="7">
    <location>
        <begin position="304"/>
        <end position="327"/>
    </location>
</feature>
<evidence type="ECO:0000256" key="5">
    <source>
        <dbReference type="ARBA" id="ARBA00022989"/>
    </source>
</evidence>
<feature type="transmembrane region" description="Helical" evidence="7">
    <location>
        <begin position="174"/>
        <end position="191"/>
    </location>
</feature>
<feature type="transmembrane region" description="Helical" evidence="7">
    <location>
        <begin position="55"/>
        <end position="76"/>
    </location>
</feature>
<keyword evidence="4 7" id="KW-0812">Transmembrane</keyword>
<evidence type="ECO:0000256" key="6">
    <source>
        <dbReference type="ARBA" id="ARBA00023136"/>
    </source>
</evidence>
<comment type="caution">
    <text evidence="9">The sequence shown here is derived from an EMBL/GenBank/DDBJ whole genome shotgun (WGS) entry which is preliminary data.</text>
</comment>
<feature type="transmembrane region" description="Helical" evidence="7">
    <location>
        <begin position="211"/>
        <end position="227"/>
    </location>
</feature>
<dbReference type="GO" id="GO:0005886">
    <property type="term" value="C:plasma membrane"/>
    <property type="evidence" value="ECO:0007669"/>
    <property type="project" value="UniProtKB-SubCell"/>
</dbReference>
<reference evidence="9 10" key="1">
    <citation type="journal article" date="2015" name="Genome Announc.">
        <title>Expanding the biotechnology potential of lactobacilli through comparative genomics of 213 strains and associated genera.</title>
        <authorList>
            <person name="Sun Z."/>
            <person name="Harris H.M."/>
            <person name="McCann A."/>
            <person name="Guo C."/>
            <person name="Argimon S."/>
            <person name="Zhang W."/>
            <person name="Yang X."/>
            <person name="Jeffery I.B."/>
            <person name="Cooney J.C."/>
            <person name="Kagawa T.F."/>
            <person name="Liu W."/>
            <person name="Song Y."/>
            <person name="Salvetti E."/>
            <person name="Wrobel A."/>
            <person name="Rasinkangas P."/>
            <person name="Parkhill J."/>
            <person name="Rea M.C."/>
            <person name="O'Sullivan O."/>
            <person name="Ritari J."/>
            <person name="Douillard F.P."/>
            <person name="Paul Ross R."/>
            <person name="Yang R."/>
            <person name="Briner A.E."/>
            <person name="Felis G.E."/>
            <person name="de Vos W.M."/>
            <person name="Barrangou R."/>
            <person name="Klaenhammer T.R."/>
            <person name="Caufield P.W."/>
            <person name="Cui Y."/>
            <person name="Zhang H."/>
            <person name="O'Toole P.W."/>
        </authorList>
    </citation>
    <scope>NUCLEOTIDE SEQUENCE [LARGE SCALE GENOMIC DNA]</scope>
    <source>
        <strain evidence="9 10">DSM 16982</strain>
    </source>
</reference>
<evidence type="ECO:0000259" key="8">
    <source>
        <dbReference type="Pfam" id="PF01757"/>
    </source>
</evidence>
<dbReference type="EMBL" id="AZFV01000028">
    <property type="protein sequence ID" value="KRM14992.1"/>
    <property type="molecule type" value="Genomic_DNA"/>
</dbReference>
<feature type="domain" description="Acyltransferase 3" evidence="8">
    <location>
        <begin position="23"/>
        <end position="356"/>
    </location>
</feature>
<dbReference type="PANTHER" id="PTHR40074">
    <property type="entry name" value="O-ACETYLTRANSFERASE WECH"/>
    <property type="match status" value="1"/>
</dbReference>
<keyword evidence="10" id="KW-1185">Reference proteome</keyword>
<dbReference type="PANTHER" id="PTHR40074:SF2">
    <property type="entry name" value="O-ACETYLTRANSFERASE WECH"/>
    <property type="match status" value="1"/>
</dbReference>